<dbReference type="AlphaFoldDB" id="A0A7I9ZPP4"/>
<comment type="caution">
    <text evidence="1">The sequence shown here is derived from an EMBL/GenBank/DDBJ whole genome shotgun (WGS) entry which is preliminary data.</text>
</comment>
<sequence length="420" mass="44885">MVQALRRRQPDTVRVATLDVAHSHRRSAVIVGPVRIPPTKELIARFAAMAAVGPVTRVGLRPSTTSTRWRYAPNSVGDAVSSTVRAAASDPVTLLTPLRQCPGDGIRVLAAGDHLAIDFSHGLGEVPLLDMLIAVLLGSVDPADPAVWAAYRHRVPPLPEAVLRAFGLGPQRLWPLWRQYRRGTAAVPAGSGSPEPSGILPRPATYVGQIPADTVAELRRLRDSVLPGVSMFAVYTCALHQAFTDAGFDVDPTVTVPFDVRPYLPTGHSTLATFSAGLEFTLDHRAGPRGLHAEMVAANRMARPVANLVVSTLKARAALRAGHHPEWLAPPRPRLRLLHSSIGDVPRTGWLFSEPTAARILVASDPAEPSGMTVTTSTAAGAVWLTAAFHDSLFDARRVGAALDSVAQQARSLISPRKAR</sequence>
<accession>A0A7I9ZPP4</accession>
<gene>
    <name evidence="1" type="ORF">MHIP_34480</name>
</gene>
<protein>
    <submittedName>
        <fullName evidence="1">Uncharacterized protein</fullName>
    </submittedName>
</protein>
<proteinExistence type="predicted"/>
<reference evidence="1 2" key="1">
    <citation type="journal article" date="2019" name="Emerg. Microbes Infect.">
        <title>Comprehensive subspecies identification of 175 nontuberculous mycobacteria species based on 7547 genomic profiles.</title>
        <authorList>
            <person name="Matsumoto Y."/>
            <person name="Kinjo T."/>
            <person name="Motooka D."/>
            <person name="Nabeya D."/>
            <person name="Jung N."/>
            <person name="Uechi K."/>
            <person name="Horii T."/>
            <person name="Iida T."/>
            <person name="Fujita J."/>
            <person name="Nakamura S."/>
        </authorList>
    </citation>
    <scope>NUCLEOTIDE SEQUENCE [LARGE SCALE GENOMIC DNA]</scope>
    <source>
        <strain evidence="1 2">JCM 30996</strain>
    </source>
</reference>
<name>A0A7I9ZPP4_9MYCO</name>
<evidence type="ECO:0000313" key="2">
    <source>
        <dbReference type="Proteomes" id="UP000465304"/>
    </source>
</evidence>
<dbReference type="Proteomes" id="UP000465304">
    <property type="component" value="Unassembled WGS sequence"/>
</dbReference>
<dbReference type="EMBL" id="BLLB01000002">
    <property type="protein sequence ID" value="GFH02965.1"/>
    <property type="molecule type" value="Genomic_DNA"/>
</dbReference>
<organism evidence="1 2">
    <name type="scientific">Mycolicibacterium hippocampi</name>
    <dbReference type="NCBI Taxonomy" id="659824"/>
    <lineage>
        <taxon>Bacteria</taxon>
        <taxon>Bacillati</taxon>
        <taxon>Actinomycetota</taxon>
        <taxon>Actinomycetes</taxon>
        <taxon>Mycobacteriales</taxon>
        <taxon>Mycobacteriaceae</taxon>
        <taxon>Mycolicibacterium</taxon>
    </lineage>
</organism>
<dbReference type="RefSeq" id="WP_163890286.1">
    <property type="nucleotide sequence ID" value="NZ_BLLB01000002.1"/>
</dbReference>
<keyword evidence="2" id="KW-1185">Reference proteome</keyword>
<evidence type="ECO:0000313" key="1">
    <source>
        <dbReference type="EMBL" id="GFH02965.1"/>
    </source>
</evidence>